<comment type="catalytic activity">
    <reaction evidence="7">
        <text>cyclobutadipyrimidine (in DNA) = 2 pyrimidine residues (in DNA).</text>
        <dbReference type="EC" id="4.1.99.3"/>
    </reaction>
</comment>
<feature type="site" description="Electron transfer via tryptophanyl radical" evidence="9">
    <location>
        <position position="361"/>
    </location>
</feature>
<dbReference type="GO" id="GO:0071949">
    <property type="term" value="F:FAD binding"/>
    <property type="evidence" value="ECO:0007669"/>
    <property type="project" value="TreeGrafter"/>
</dbReference>
<comment type="similarity">
    <text evidence="10">Belongs to the DNA photolyase family.</text>
</comment>
<keyword evidence="6 10" id="KW-0157">Chromophore</keyword>
<evidence type="ECO:0000256" key="3">
    <source>
        <dbReference type="ARBA" id="ARBA00014046"/>
    </source>
</evidence>
<comment type="cofactor">
    <cofactor evidence="1">
        <name>(6R)-5,10-methylene-5,6,7,8-tetrahydrofolate</name>
        <dbReference type="ChEBI" id="CHEBI:15636"/>
    </cofactor>
</comment>
<evidence type="ECO:0000256" key="7">
    <source>
        <dbReference type="ARBA" id="ARBA00033999"/>
    </source>
</evidence>
<evidence type="ECO:0000256" key="10">
    <source>
        <dbReference type="RuleBase" id="RU004182"/>
    </source>
</evidence>
<proteinExistence type="inferred from homology"/>
<dbReference type="Gene3D" id="3.40.50.620">
    <property type="entry name" value="HUPs"/>
    <property type="match status" value="1"/>
</dbReference>
<sequence length="482" mass="54998">MTRLIWWLRRDLRLNDNAALHYALTHAESVVPVFIFDSTLLKAERLRGARKAWLFDGLRALESDLQRYGSRLIVREGTPAEALLALCAEIGAEGVVFNRDYSPYAASRDAAVQKALAERGLSAHSCADLLIHEPHEVPSKSGKPYDVYSPFRRAWEALPKPEPYAISDAMRAKLRLPDELAALPSLPIPVGEQPVPQPIGLPGEAEALRRLEAFIAAPIYRYHERRDLHGEDGTSALSPYLRFGMISVRTCYQAAQRARSAALDESARRGVDVWISELVWREFNYQVLARYPYSVRRNLRPAYDAVQWEDNPEHLAAWREGRTGYPVVDAAMRQLLQTGWMHNRTRMIVASFLCKDLLCDWRHGERFFMQHLLDGDVANNVGGWQWTAGTGTDAAPYFRVFNPIAQSEKFDPHGNYIRRWLPELAHLPDRFIHAPFRMSAAEQRHFGIVIGRDYPPPIVDHDVQRERALRMYAAAKQERDKG</sequence>
<feature type="binding site" evidence="8">
    <location>
        <position position="274"/>
    </location>
    <ligand>
        <name>FAD</name>
        <dbReference type="ChEBI" id="CHEBI:57692"/>
    </ligand>
</feature>
<dbReference type="InterPro" id="IPR036155">
    <property type="entry name" value="Crypto/Photolyase_N_sf"/>
</dbReference>
<dbReference type="SUPFAM" id="SSF52425">
    <property type="entry name" value="Cryptochrome/photolyase, N-terminal domain"/>
    <property type="match status" value="1"/>
</dbReference>
<dbReference type="GO" id="GO:0009416">
    <property type="term" value="P:response to light stimulus"/>
    <property type="evidence" value="ECO:0007669"/>
    <property type="project" value="TreeGrafter"/>
</dbReference>
<dbReference type="Gene3D" id="1.25.40.80">
    <property type="match status" value="1"/>
</dbReference>
<evidence type="ECO:0000313" key="13">
    <source>
        <dbReference type="Proteomes" id="UP000228947"/>
    </source>
</evidence>
<dbReference type="Gene3D" id="1.10.579.10">
    <property type="entry name" value="DNA Cyclobutane Dipyrimidine Photolyase, subunit A, domain 3"/>
    <property type="match status" value="1"/>
</dbReference>
<name>A0A2M8PXH0_9CHLR</name>
<evidence type="ECO:0000313" key="12">
    <source>
        <dbReference type="EMBL" id="PJF42222.1"/>
    </source>
</evidence>
<dbReference type="PANTHER" id="PTHR11455">
    <property type="entry name" value="CRYPTOCHROME"/>
    <property type="match status" value="1"/>
</dbReference>
<evidence type="ECO:0000256" key="2">
    <source>
        <dbReference type="ARBA" id="ARBA00013149"/>
    </source>
</evidence>
<dbReference type="PROSITE" id="PS00394">
    <property type="entry name" value="DNA_PHOTOLYASES_1_1"/>
    <property type="match status" value="1"/>
</dbReference>
<feature type="site" description="Electron transfer via tryptophanyl radical" evidence="9">
    <location>
        <position position="308"/>
    </location>
</feature>
<evidence type="ECO:0000256" key="5">
    <source>
        <dbReference type="ARBA" id="ARBA00022827"/>
    </source>
</evidence>
<dbReference type="InterPro" id="IPR002081">
    <property type="entry name" value="Cryptochrome/DNA_photolyase_1"/>
</dbReference>
<evidence type="ECO:0000256" key="4">
    <source>
        <dbReference type="ARBA" id="ARBA00022630"/>
    </source>
</evidence>
<dbReference type="InterPro" id="IPR005101">
    <property type="entry name" value="Cryptochr/Photolyase_FAD-bd"/>
</dbReference>
<dbReference type="Proteomes" id="UP000228947">
    <property type="component" value="Unassembled WGS sequence"/>
</dbReference>
<feature type="binding site" evidence="8">
    <location>
        <position position="222"/>
    </location>
    <ligand>
        <name>FAD</name>
        <dbReference type="ChEBI" id="CHEBI:57692"/>
    </ligand>
</feature>
<accession>A0A2M8PXH0</accession>
<dbReference type="SUPFAM" id="SSF48173">
    <property type="entry name" value="Cryptochrome/photolyase FAD-binding domain"/>
    <property type="match status" value="1"/>
</dbReference>
<feature type="domain" description="Photolyase/cryptochrome alpha/beta" evidence="11">
    <location>
        <begin position="2"/>
        <end position="131"/>
    </location>
</feature>
<keyword evidence="4 8" id="KW-0285">Flavoprotein</keyword>
<comment type="caution">
    <text evidence="12">The sequence shown here is derived from an EMBL/GenBank/DDBJ whole genome shotgun (WGS) entry which is preliminary data.</text>
</comment>
<dbReference type="PROSITE" id="PS51645">
    <property type="entry name" value="PHR_CRY_ALPHA_BETA"/>
    <property type="match status" value="1"/>
</dbReference>
<evidence type="ECO:0000259" key="11">
    <source>
        <dbReference type="PROSITE" id="PS51645"/>
    </source>
</evidence>
<gene>
    <name evidence="12" type="ORF">CUN50_04895</name>
</gene>
<keyword evidence="12" id="KW-0456">Lyase</keyword>
<dbReference type="EMBL" id="PGTL01000026">
    <property type="protein sequence ID" value="PJF42222.1"/>
    <property type="molecule type" value="Genomic_DNA"/>
</dbReference>
<feature type="binding site" evidence="8">
    <location>
        <begin position="234"/>
        <end position="238"/>
    </location>
    <ligand>
        <name>FAD</name>
        <dbReference type="ChEBI" id="CHEBI:57692"/>
    </ligand>
</feature>
<evidence type="ECO:0000256" key="8">
    <source>
        <dbReference type="PIRSR" id="PIRSR602081-1"/>
    </source>
</evidence>
<dbReference type="Pfam" id="PF00875">
    <property type="entry name" value="DNA_photolyase"/>
    <property type="match status" value="1"/>
</dbReference>
<feature type="binding site" evidence="8">
    <location>
        <begin position="374"/>
        <end position="376"/>
    </location>
    <ligand>
        <name>FAD</name>
        <dbReference type="ChEBI" id="CHEBI:57692"/>
    </ligand>
</feature>
<dbReference type="PROSITE" id="PS00691">
    <property type="entry name" value="DNA_PHOTOLYASES_1_2"/>
    <property type="match status" value="1"/>
</dbReference>
<dbReference type="InterPro" id="IPR036134">
    <property type="entry name" value="Crypto/Photolyase_FAD-like_sf"/>
</dbReference>
<evidence type="ECO:0000256" key="9">
    <source>
        <dbReference type="PIRSR" id="PIRSR602081-2"/>
    </source>
</evidence>
<evidence type="ECO:0000256" key="6">
    <source>
        <dbReference type="ARBA" id="ARBA00022991"/>
    </source>
</evidence>
<dbReference type="GO" id="GO:0003677">
    <property type="term" value="F:DNA binding"/>
    <property type="evidence" value="ECO:0007669"/>
    <property type="project" value="TreeGrafter"/>
</dbReference>
<dbReference type="PRINTS" id="PR00147">
    <property type="entry name" value="DNAPHOTLYASE"/>
</dbReference>
<comment type="cofactor">
    <cofactor evidence="8">
        <name>FAD</name>
        <dbReference type="ChEBI" id="CHEBI:57692"/>
    </cofactor>
    <text evidence="8">Binds 1 FAD per subunit.</text>
</comment>
<dbReference type="GO" id="GO:0003904">
    <property type="term" value="F:deoxyribodipyrimidine photo-lyase activity"/>
    <property type="evidence" value="ECO:0007669"/>
    <property type="project" value="UniProtKB-EC"/>
</dbReference>
<dbReference type="FunFam" id="1.10.579.10:FF:000003">
    <property type="entry name" value="Deoxyribodipyrimidine photo-lyase"/>
    <property type="match status" value="1"/>
</dbReference>
<feature type="site" description="Electron transfer via tryptophanyl radical" evidence="9">
    <location>
        <position position="384"/>
    </location>
</feature>
<dbReference type="InterPro" id="IPR006050">
    <property type="entry name" value="DNA_photolyase_N"/>
</dbReference>
<keyword evidence="5 8" id="KW-0274">FAD</keyword>
<dbReference type="InterPro" id="IPR018394">
    <property type="entry name" value="DNA_photolyase_1_CS_C"/>
</dbReference>
<dbReference type="Pfam" id="PF03441">
    <property type="entry name" value="FAD_binding_7"/>
    <property type="match status" value="1"/>
</dbReference>
<organism evidence="12 13">
    <name type="scientific">Candidatus Thermofonsia Clade 1 bacterium</name>
    <dbReference type="NCBI Taxonomy" id="2364210"/>
    <lineage>
        <taxon>Bacteria</taxon>
        <taxon>Bacillati</taxon>
        <taxon>Chloroflexota</taxon>
        <taxon>Candidatus Thermofontia</taxon>
        <taxon>Candidatus Thermofonsia Clade 1</taxon>
    </lineage>
</organism>
<dbReference type="PANTHER" id="PTHR11455:SF9">
    <property type="entry name" value="CRYPTOCHROME CIRCADIAN CLOCK 5 ISOFORM X1"/>
    <property type="match status" value="1"/>
</dbReference>
<protein>
    <recommendedName>
        <fullName evidence="3">Deoxyribodipyrimidine photo-lyase</fullName>
        <ecNumber evidence="2">4.1.99.3</ecNumber>
    </recommendedName>
</protein>
<reference evidence="12 13" key="1">
    <citation type="submission" date="2017-11" db="EMBL/GenBank/DDBJ databases">
        <title>Evolution of Phototrophy in the Chloroflexi Phylum Driven by Horizontal Gene Transfer.</title>
        <authorList>
            <person name="Ward L.M."/>
            <person name="Hemp J."/>
            <person name="Shih P.M."/>
            <person name="Mcglynn S.E."/>
            <person name="Fischer W."/>
        </authorList>
    </citation>
    <scope>NUCLEOTIDE SEQUENCE [LARGE SCALE GENOMIC DNA]</scope>
    <source>
        <strain evidence="12">CP1_1M</strain>
    </source>
</reference>
<evidence type="ECO:0000256" key="1">
    <source>
        <dbReference type="ARBA" id="ARBA00001932"/>
    </source>
</evidence>
<dbReference type="GO" id="GO:0000719">
    <property type="term" value="P:photoreactive repair"/>
    <property type="evidence" value="ECO:0007669"/>
    <property type="project" value="UniProtKB-ARBA"/>
</dbReference>
<dbReference type="EC" id="4.1.99.3" evidence="2"/>
<dbReference type="AlphaFoldDB" id="A0A2M8PXH0"/>
<dbReference type="InterPro" id="IPR014729">
    <property type="entry name" value="Rossmann-like_a/b/a_fold"/>
</dbReference>